<name>A0A0H2R6D2_9AGAM</name>
<reference evidence="2 3" key="1">
    <citation type="submission" date="2015-04" db="EMBL/GenBank/DDBJ databases">
        <title>Complete genome sequence of Schizopora paradoxa KUC8140, a cosmopolitan wood degrader in East Asia.</title>
        <authorList>
            <consortium name="DOE Joint Genome Institute"/>
            <person name="Min B."/>
            <person name="Park H."/>
            <person name="Jang Y."/>
            <person name="Kim J.-J."/>
            <person name="Kim K.H."/>
            <person name="Pangilinan J."/>
            <person name="Lipzen A."/>
            <person name="Riley R."/>
            <person name="Grigoriev I.V."/>
            <person name="Spatafora J.W."/>
            <person name="Choi I.-G."/>
        </authorList>
    </citation>
    <scope>NUCLEOTIDE SEQUENCE [LARGE SCALE GENOMIC DNA]</scope>
    <source>
        <strain evidence="2 3">KUC8140</strain>
    </source>
</reference>
<evidence type="ECO:0000313" key="2">
    <source>
        <dbReference type="EMBL" id="KLO07375.1"/>
    </source>
</evidence>
<evidence type="ECO:0008006" key="4">
    <source>
        <dbReference type="Google" id="ProtNLM"/>
    </source>
</evidence>
<accession>A0A0H2R6D2</accession>
<gene>
    <name evidence="2" type="ORF">SCHPADRAFT_945343</name>
</gene>
<dbReference type="InParanoid" id="A0A0H2R6D2"/>
<dbReference type="Proteomes" id="UP000053477">
    <property type="component" value="Unassembled WGS sequence"/>
</dbReference>
<sequence length="559" mass="63348">MDAVLKARSPDTSNTSVYQPSFPKTNAQHAPLDPVLRSTGANDEHGSTRSPPNEPVGRGDDASFKHLEKAFPWLFNPSWCNAGVREDLEGLKSAVRDAKSIVHSLDSFYRATKSRSSLLQTRLYEASTKKYFPLLTDNILALIFEYATLPNAKEASEGECDFKIAGRISLVSRQFRKVALRVPRLWRSIHSSQSASDEELFLSRTAGAGPILEVHLDSQGKGRWQRMRDRILLRVCDDLTFASRITCLRFDFCRTRCYYEVQEFANEKCFENMSFPSLYELSITYDYGRTAEDIQFCRGWKMTSLKLLRARNVIPDIQKTILSGVIDCFLHFEADEDDSEHCWKYNEIFAFIQLLNGTKSLDMTLHGNAFKNESRNYSCKKHVASQTTEHLRTALPGTEDSLIDVVLKSFSAPNKKTWTLEIDSDDTPLEHVFAQLELSPGRKVGKLNESGPHSLQEFNIVFLENSESGGLDCEQLRQISGRVDSLEKFSVTYATSQKFEFENCKGRFQEVMDHLEKEASAAAPASCFVLDKSELLKFTKAELWICSTLAVSKKDCEIK</sequence>
<keyword evidence="3" id="KW-1185">Reference proteome</keyword>
<evidence type="ECO:0000313" key="3">
    <source>
        <dbReference type="Proteomes" id="UP000053477"/>
    </source>
</evidence>
<organism evidence="2 3">
    <name type="scientific">Schizopora paradoxa</name>
    <dbReference type="NCBI Taxonomy" id="27342"/>
    <lineage>
        <taxon>Eukaryota</taxon>
        <taxon>Fungi</taxon>
        <taxon>Dikarya</taxon>
        <taxon>Basidiomycota</taxon>
        <taxon>Agaricomycotina</taxon>
        <taxon>Agaricomycetes</taxon>
        <taxon>Hymenochaetales</taxon>
        <taxon>Schizoporaceae</taxon>
        <taxon>Schizopora</taxon>
    </lineage>
</organism>
<evidence type="ECO:0000256" key="1">
    <source>
        <dbReference type="SAM" id="MobiDB-lite"/>
    </source>
</evidence>
<feature type="compositionally biased region" description="Polar residues" evidence="1">
    <location>
        <begin position="10"/>
        <end position="28"/>
    </location>
</feature>
<proteinExistence type="predicted"/>
<feature type="region of interest" description="Disordered" evidence="1">
    <location>
        <begin position="1"/>
        <end position="61"/>
    </location>
</feature>
<protein>
    <recommendedName>
        <fullName evidence="4">F-box domain-containing protein</fullName>
    </recommendedName>
</protein>
<dbReference type="EMBL" id="KQ086143">
    <property type="protein sequence ID" value="KLO07375.1"/>
    <property type="molecule type" value="Genomic_DNA"/>
</dbReference>
<dbReference type="AlphaFoldDB" id="A0A0H2R6D2"/>